<evidence type="ECO:0000256" key="1">
    <source>
        <dbReference type="SAM" id="MobiDB-lite"/>
    </source>
</evidence>
<organism evidence="2 3">
    <name type="scientific">Austropuccinia psidii MF-1</name>
    <dbReference type="NCBI Taxonomy" id="1389203"/>
    <lineage>
        <taxon>Eukaryota</taxon>
        <taxon>Fungi</taxon>
        <taxon>Dikarya</taxon>
        <taxon>Basidiomycota</taxon>
        <taxon>Pucciniomycotina</taxon>
        <taxon>Pucciniomycetes</taxon>
        <taxon>Pucciniales</taxon>
        <taxon>Sphaerophragmiaceae</taxon>
        <taxon>Austropuccinia</taxon>
    </lineage>
</organism>
<dbReference type="AlphaFoldDB" id="A0A9Q3EK31"/>
<feature type="compositionally biased region" description="Basic and acidic residues" evidence="1">
    <location>
        <begin position="8"/>
        <end position="27"/>
    </location>
</feature>
<evidence type="ECO:0000313" key="3">
    <source>
        <dbReference type="Proteomes" id="UP000765509"/>
    </source>
</evidence>
<accession>A0A9Q3EK31</accession>
<dbReference type="Proteomes" id="UP000765509">
    <property type="component" value="Unassembled WGS sequence"/>
</dbReference>
<feature type="region of interest" description="Disordered" evidence="1">
    <location>
        <begin position="1"/>
        <end position="45"/>
    </location>
</feature>
<keyword evidence="3" id="KW-1185">Reference proteome</keyword>
<evidence type="ECO:0000313" key="2">
    <source>
        <dbReference type="EMBL" id="MBW0522704.1"/>
    </source>
</evidence>
<comment type="caution">
    <text evidence="2">The sequence shown here is derived from an EMBL/GenBank/DDBJ whole genome shotgun (WGS) entry which is preliminary data.</text>
</comment>
<reference evidence="2" key="1">
    <citation type="submission" date="2021-03" db="EMBL/GenBank/DDBJ databases">
        <title>Draft genome sequence of rust myrtle Austropuccinia psidii MF-1, a brazilian biotype.</title>
        <authorList>
            <person name="Quecine M.C."/>
            <person name="Pachon D.M.R."/>
            <person name="Bonatelli M.L."/>
            <person name="Correr F.H."/>
            <person name="Franceschini L.M."/>
            <person name="Leite T.F."/>
            <person name="Margarido G.R.A."/>
            <person name="Almeida C.A."/>
            <person name="Ferrarezi J.A."/>
            <person name="Labate C.A."/>
        </authorList>
    </citation>
    <scope>NUCLEOTIDE SEQUENCE</scope>
    <source>
        <strain evidence="2">MF-1</strain>
    </source>
</reference>
<dbReference type="EMBL" id="AVOT02029751">
    <property type="protein sequence ID" value="MBW0522704.1"/>
    <property type="molecule type" value="Genomic_DNA"/>
</dbReference>
<gene>
    <name evidence="2" type="ORF">O181_062419</name>
</gene>
<proteinExistence type="predicted"/>
<protein>
    <submittedName>
        <fullName evidence="2">Uncharacterized protein</fullName>
    </submittedName>
</protein>
<name>A0A9Q3EK31_9BASI</name>
<sequence>METCSFSKLEDQKELPKENELRPKNQDDFVENSHQVLDSEEVKDSKDKAKIHEELAPINTEYSNLKLEEEIFPGILASRKENGNTCSQISQAIKSYNFKNPEDIRRETLTNLFSPIKSLKSLSKGIFSNNWKSSIKPVVTIVSVTSECKGLSSQIDKSALNSLKEASLKYNISTKKYIITQNHLLVQEENIDITPKSGESGSFNKTFNDTMEHSHYNKDTYSQERSIYNEGSSKIDKKPHFHQNELVLPQELIDPSLRFNQVLTTGATHKKKFNNFQKSQISFPSSFENTYRRILMEGISGENKSYSNIENIDPRPIRGESDLARIIEIPIGGNDQNQVRDIPFCLEEEHLKLEFPCYTSTRKDIECIFSTVQNNNEANIDESTYENSVNSLSQLTIKKELNQQNTLHPESKSSGEAYNNFNIEKEMNSRFKKLQSIRNHAPNDFIKTTIHSPNILENHLSESDYGNEGALFCQMAIQK</sequence>